<dbReference type="Gene3D" id="3.90.176.10">
    <property type="entry name" value="Toxin ADP-ribosyltransferase, Chain A, domain 1"/>
    <property type="match status" value="1"/>
</dbReference>
<evidence type="ECO:0000313" key="2">
    <source>
        <dbReference type="EMBL" id="KRM31312.1"/>
    </source>
</evidence>
<organism evidence="2 3">
    <name type="scientific">Lactobacillus intestinalis DSM 6629</name>
    <dbReference type="NCBI Taxonomy" id="1423761"/>
    <lineage>
        <taxon>Bacteria</taxon>
        <taxon>Bacillati</taxon>
        <taxon>Bacillota</taxon>
        <taxon>Bacilli</taxon>
        <taxon>Lactobacillales</taxon>
        <taxon>Lactobacillaceae</taxon>
        <taxon>Lactobacillus</taxon>
    </lineage>
</organism>
<reference evidence="2 3" key="1">
    <citation type="journal article" date="2015" name="Genome Announc.">
        <title>Expanding the biotechnology potential of lactobacilli through comparative genomics of 213 strains and associated genera.</title>
        <authorList>
            <person name="Sun Z."/>
            <person name="Harris H.M."/>
            <person name="McCann A."/>
            <person name="Guo C."/>
            <person name="Argimon S."/>
            <person name="Zhang W."/>
            <person name="Yang X."/>
            <person name="Jeffery I.B."/>
            <person name="Cooney J.C."/>
            <person name="Kagawa T.F."/>
            <person name="Liu W."/>
            <person name="Song Y."/>
            <person name="Salvetti E."/>
            <person name="Wrobel A."/>
            <person name="Rasinkangas P."/>
            <person name="Parkhill J."/>
            <person name="Rea M.C."/>
            <person name="O'Sullivan O."/>
            <person name="Ritari J."/>
            <person name="Douillard F.P."/>
            <person name="Paul Ross R."/>
            <person name="Yang R."/>
            <person name="Briner A.E."/>
            <person name="Felis G.E."/>
            <person name="de Vos W.M."/>
            <person name="Barrangou R."/>
            <person name="Klaenhammer T.R."/>
            <person name="Caufield P.W."/>
            <person name="Cui Y."/>
            <person name="Zhang H."/>
            <person name="O'Toole P.W."/>
        </authorList>
    </citation>
    <scope>NUCLEOTIDE SEQUENCE [LARGE SCALE GENOMIC DNA]</scope>
    <source>
        <strain evidence="2 3">DSM 6629</strain>
    </source>
</reference>
<protein>
    <recommendedName>
        <fullName evidence="1">ADP ribosyltransferase domain-containing protein</fullName>
    </recommendedName>
</protein>
<proteinExistence type="predicted"/>
<gene>
    <name evidence="2" type="ORF">FC44_GL000547</name>
</gene>
<dbReference type="EMBL" id="AZGN01000055">
    <property type="protein sequence ID" value="KRM31312.1"/>
    <property type="molecule type" value="Genomic_DNA"/>
</dbReference>
<dbReference type="PROSITE" id="PS51996">
    <property type="entry name" value="TR_MART"/>
    <property type="match status" value="1"/>
</dbReference>
<dbReference type="Proteomes" id="UP000051735">
    <property type="component" value="Unassembled WGS sequence"/>
</dbReference>
<accession>A0ABR5PM78</accession>
<dbReference type="InterPro" id="IPR003540">
    <property type="entry name" value="ADP-ribosyltransferase"/>
</dbReference>
<comment type="caution">
    <text evidence="2">The sequence shown here is derived from an EMBL/GenBank/DDBJ whole genome shotgun (WGS) entry which is preliminary data.</text>
</comment>
<name>A0ABR5PM78_9LACO</name>
<evidence type="ECO:0000313" key="3">
    <source>
        <dbReference type="Proteomes" id="UP000051735"/>
    </source>
</evidence>
<sequence>MILRWLKDMLNKMKYGKINFLINKDQYNSIPENQIFEWKENIYGEWFREYKKIFERIQHTNNQFERDLNTQIFNPLMDYEGWVYQRINYYLRYGKFVDNYSSEREHILIDISLLRWAIYSSPTIPNNIIVYRRIPEEIASEIVENNKNFEEKGPFQEKGFMSTSLSKRLSSDYPHHYVLKIYVSENSYAVCADMEEDGESELIFPPNCYLQLIDYPFRDDEDIVIPCKLIQFT</sequence>
<evidence type="ECO:0000259" key="1">
    <source>
        <dbReference type="Pfam" id="PF03496"/>
    </source>
</evidence>
<dbReference type="SUPFAM" id="SSF56399">
    <property type="entry name" value="ADP-ribosylation"/>
    <property type="match status" value="1"/>
</dbReference>
<feature type="domain" description="ADP ribosyltransferase" evidence="1">
    <location>
        <begin position="65"/>
        <end position="209"/>
    </location>
</feature>
<keyword evidence="3" id="KW-1185">Reference proteome</keyword>
<dbReference type="Pfam" id="PF03496">
    <property type="entry name" value="ADPrib_exo_Tox"/>
    <property type="match status" value="1"/>
</dbReference>